<protein>
    <submittedName>
        <fullName evidence="1">Uncharacterized protein</fullName>
    </submittedName>
</protein>
<name>G4T062_META2</name>
<dbReference type="EMBL" id="FO082060">
    <property type="protein sequence ID" value="CCE23352.1"/>
    <property type="molecule type" value="Genomic_DNA"/>
</dbReference>
<dbReference type="RefSeq" id="WP_014148145.1">
    <property type="nucleotide sequence ID" value="NC_016112.1"/>
</dbReference>
<dbReference type="KEGG" id="mah:MEALZ_1665"/>
<dbReference type="AlphaFoldDB" id="G4T062"/>
<dbReference type="HOGENOM" id="CLU_2046922_0_0_6"/>
<gene>
    <name evidence="1" type="ordered locus">MEALZ_1665</name>
</gene>
<evidence type="ECO:0000313" key="1">
    <source>
        <dbReference type="EMBL" id="CCE23352.1"/>
    </source>
</evidence>
<evidence type="ECO:0000313" key="2">
    <source>
        <dbReference type="Proteomes" id="UP000008315"/>
    </source>
</evidence>
<proteinExistence type="predicted"/>
<organism evidence="1 2">
    <name type="scientific">Methylotuvimicrobium alcaliphilum (strain DSM 19304 / NCIMB 14124 / VKM B-2133 / 20Z)</name>
    <name type="common">Methylomicrobium alcaliphilum</name>
    <dbReference type="NCBI Taxonomy" id="1091494"/>
    <lineage>
        <taxon>Bacteria</taxon>
        <taxon>Pseudomonadati</taxon>
        <taxon>Pseudomonadota</taxon>
        <taxon>Gammaproteobacteria</taxon>
        <taxon>Methylococcales</taxon>
        <taxon>Methylococcaceae</taxon>
        <taxon>Methylotuvimicrobium</taxon>
    </lineage>
</organism>
<reference evidence="2" key="1">
    <citation type="journal article" date="2012" name="J. Bacteriol.">
        <title>Genome sequence of the haloalkaliphilic methanotrophic bacterium Methylomicrobium alcaliphilum 20Z.</title>
        <authorList>
            <person name="Vuilleumier S."/>
            <person name="Khmelenina V.N."/>
            <person name="Bringel F."/>
            <person name="Reshetnikov A.S."/>
            <person name="Lajus A."/>
            <person name="Mangenot S."/>
            <person name="Rouy Z."/>
            <person name="Op den Camp H.J."/>
            <person name="Jetten M.S."/>
            <person name="Dispirito A.A."/>
            <person name="Dunfield P."/>
            <person name="Klotz M.G."/>
            <person name="Semrau J.D."/>
            <person name="Stein L.Y."/>
            <person name="Barbe V."/>
            <person name="Medigue C."/>
            <person name="Trotsenko Y.A."/>
            <person name="Kalyuzhnaya M.G."/>
        </authorList>
    </citation>
    <scope>NUCLEOTIDE SEQUENCE [LARGE SCALE GENOMIC DNA]</scope>
    <source>
        <strain evidence="2">DSM 19304 / NCIMB 14124 / VKM B-2133 / 20Z</strain>
    </source>
</reference>
<dbReference type="Proteomes" id="UP000008315">
    <property type="component" value="Chromosome"/>
</dbReference>
<sequence length="120" mass="13736">MINNYSKKVKRELRELAAQAYENELAFELKKLEKSFVEWRNGSISSSELSHRVHRHETSASKSLYKKYNYGDIHLNVAYAIVTGIVDEQAASEDLKKAIASFINFYQVAKDDGDIKAPEH</sequence>
<dbReference type="PATRIC" id="fig|271065.3.peg.1709"/>
<keyword evidence="2" id="KW-1185">Reference proteome</keyword>
<accession>G4T062</accession>